<evidence type="ECO:0000259" key="4">
    <source>
        <dbReference type="PROSITE" id="PS50835"/>
    </source>
</evidence>
<dbReference type="OMA" id="YPLDAQM"/>
<feature type="domain" description="Ig-like" evidence="4">
    <location>
        <begin position="308"/>
        <end position="410"/>
    </location>
</feature>
<dbReference type="InterPro" id="IPR008056">
    <property type="entry name" value="Tapasin"/>
</dbReference>
<dbReference type="PROSITE" id="PS50835">
    <property type="entry name" value="IG_LIKE"/>
    <property type="match status" value="2"/>
</dbReference>
<evidence type="ECO:0000313" key="5">
    <source>
        <dbReference type="Ensembl" id="ENSLOCP00000008276.1"/>
    </source>
</evidence>
<dbReference type="Pfam" id="PF07654">
    <property type="entry name" value="C1-set"/>
    <property type="match status" value="1"/>
</dbReference>
<dbReference type="InterPro" id="IPR036179">
    <property type="entry name" value="Ig-like_dom_sf"/>
</dbReference>
<keyword evidence="2" id="KW-0472">Membrane</keyword>
<dbReference type="SMART" id="SM00409">
    <property type="entry name" value="IG"/>
    <property type="match status" value="1"/>
</dbReference>
<name>W5MIR7_LEPOC</name>
<keyword evidence="2" id="KW-1133">Transmembrane helix</keyword>
<dbReference type="STRING" id="7918.ENSLOCP00000008276"/>
<evidence type="ECO:0000256" key="2">
    <source>
        <dbReference type="SAM" id="Phobius"/>
    </source>
</evidence>
<feature type="transmembrane region" description="Helical" evidence="2">
    <location>
        <begin position="419"/>
        <end position="440"/>
    </location>
</feature>
<feature type="signal peptide" evidence="3">
    <location>
        <begin position="1"/>
        <end position="21"/>
    </location>
</feature>
<reference evidence="5" key="2">
    <citation type="submission" date="2025-08" db="UniProtKB">
        <authorList>
            <consortium name="Ensembl"/>
        </authorList>
    </citation>
    <scope>IDENTIFICATION</scope>
</reference>
<evidence type="ECO:0000256" key="1">
    <source>
        <dbReference type="ARBA" id="ARBA00023319"/>
    </source>
</evidence>
<dbReference type="GO" id="GO:0019885">
    <property type="term" value="P:antigen processing and presentation of endogenous peptide antigen via MHC class I"/>
    <property type="evidence" value="ECO:0007669"/>
    <property type="project" value="InterPro"/>
</dbReference>
<proteinExistence type="predicted"/>
<dbReference type="GO" id="GO:0023024">
    <property type="term" value="F:MHC class I protein complex binding"/>
    <property type="evidence" value="ECO:0000318"/>
    <property type="project" value="GO_Central"/>
</dbReference>
<dbReference type="GO" id="GO:0002502">
    <property type="term" value="P:peptide antigen assembly with MHC class I protein complex"/>
    <property type="evidence" value="ECO:0000318"/>
    <property type="project" value="GO_Central"/>
</dbReference>
<reference evidence="5" key="3">
    <citation type="submission" date="2025-09" db="UniProtKB">
        <authorList>
            <consortium name="Ensembl"/>
        </authorList>
    </citation>
    <scope>IDENTIFICATION</scope>
</reference>
<keyword evidence="2" id="KW-0812">Transmembrane</keyword>
<sequence>IQQVLFWGILLIIPSPSGSVADVVLACSLVEEGGGMGGRLAGAGALFTRDEATLVLRDLPVTADESLDTVTPFAPPAPDPENLIFEATVTSLEIPEADSLLHADCNEQEVTCEISRYFPRGPEGTEPSPEDAFFIGSLQLEGGGVSLTLVLRTQPIPAEQEEDGGRPLRQSKLDLPLSPSGTILNEVVFVVFTRLQSLTAPLGGSALIDCGYKEATPSQEVALEWRLQHKGHGRRILQLRAGREGEEPTVHPEREGASVEPGLVLEEGNVSLTLTNVKVADEGTYICTVGSGVYQAQQVIQLHITQTPSVTLTPNQLVFQDDTPQRVICHCDHYYPLDVQVEWFSLSPSASEPVPISNGVYFSSHRQHSDGTYSLSAYISVSPSEDLTGATFSCIVSHHSLSEPITASITVSAPEESQLWSMVGGVLSFVLFLFGLFMLLR</sequence>
<dbReference type="Pfam" id="PF07686">
    <property type="entry name" value="V-set"/>
    <property type="match status" value="1"/>
</dbReference>
<dbReference type="eggNOG" id="ENOG502QSXA">
    <property type="taxonomic scope" value="Eukaryota"/>
</dbReference>
<dbReference type="Gene3D" id="2.60.40.10">
    <property type="entry name" value="Immunoglobulins"/>
    <property type="match status" value="3"/>
</dbReference>
<dbReference type="GeneTree" id="ENSGT00940000160453"/>
<dbReference type="Proteomes" id="UP000018468">
    <property type="component" value="Linkage group LG26"/>
</dbReference>
<dbReference type="PRINTS" id="PR01669">
    <property type="entry name" value="TAPASIN"/>
</dbReference>
<evidence type="ECO:0000313" key="6">
    <source>
        <dbReference type="Proteomes" id="UP000018468"/>
    </source>
</evidence>
<dbReference type="InterPro" id="IPR003599">
    <property type="entry name" value="Ig_sub"/>
</dbReference>
<dbReference type="SUPFAM" id="SSF48726">
    <property type="entry name" value="Immunoglobulin"/>
    <property type="match status" value="2"/>
</dbReference>
<dbReference type="Bgee" id="ENSLOCG00000006844">
    <property type="expression patterns" value="Expressed in intestine and 12 other cell types or tissues"/>
</dbReference>
<dbReference type="InterPro" id="IPR050380">
    <property type="entry name" value="Immune_Resp_Modulators"/>
</dbReference>
<feature type="chain" id="PRO_5004866148" evidence="3">
    <location>
        <begin position="22"/>
        <end position="441"/>
    </location>
</feature>
<dbReference type="AlphaFoldDB" id="W5MIR7"/>
<dbReference type="InterPro" id="IPR003006">
    <property type="entry name" value="Ig/MHC_CS"/>
</dbReference>
<dbReference type="PROSITE" id="PS00290">
    <property type="entry name" value="IG_MHC"/>
    <property type="match status" value="1"/>
</dbReference>
<keyword evidence="3" id="KW-0732">Signal</keyword>
<dbReference type="InterPro" id="IPR013106">
    <property type="entry name" value="Ig_V-set"/>
</dbReference>
<accession>W5MIR7</accession>
<dbReference type="PANTHER" id="PTHR23411">
    <property type="entry name" value="TAPASIN"/>
    <property type="match status" value="1"/>
</dbReference>
<reference evidence="6" key="1">
    <citation type="submission" date="2011-12" db="EMBL/GenBank/DDBJ databases">
        <title>The Draft Genome of Lepisosteus oculatus.</title>
        <authorList>
            <consortium name="The Broad Institute Genome Assembly &amp; Analysis Group"/>
            <consortium name="Computational R&amp;D Group"/>
            <consortium name="and Sequencing Platform"/>
            <person name="Di Palma F."/>
            <person name="Alfoldi J."/>
            <person name="Johnson J."/>
            <person name="Berlin A."/>
            <person name="Gnerre S."/>
            <person name="Jaffe D."/>
            <person name="MacCallum I."/>
            <person name="Young S."/>
            <person name="Walker B.J."/>
            <person name="Lander E.S."/>
            <person name="Lindblad-Toh K."/>
        </authorList>
    </citation>
    <scope>NUCLEOTIDE SEQUENCE [LARGE SCALE GENOMIC DNA]</scope>
</reference>
<dbReference type="SMART" id="SM00407">
    <property type="entry name" value="IGc1"/>
    <property type="match status" value="1"/>
</dbReference>
<protein>
    <submittedName>
        <fullName evidence="5">TAP binding protein like</fullName>
    </submittedName>
</protein>
<keyword evidence="1" id="KW-0393">Immunoglobulin domain</keyword>
<dbReference type="HOGENOM" id="CLU_033813_0_0_1"/>
<dbReference type="InterPro" id="IPR013783">
    <property type="entry name" value="Ig-like_fold"/>
</dbReference>
<organism evidence="5 6">
    <name type="scientific">Lepisosteus oculatus</name>
    <name type="common">Spotted gar</name>
    <dbReference type="NCBI Taxonomy" id="7918"/>
    <lineage>
        <taxon>Eukaryota</taxon>
        <taxon>Metazoa</taxon>
        <taxon>Chordata</taxon>
        <taxon>Craniata</taxon>
        <taxon>Vertebrata</taxon>
        <taxon>Euteleostomi</taxon>
        <taxon>Actinopterygii</taxon>
        <taxon>Neopterygii</taxon>
        <taxon>Holostei</taxon>
        <taxon>Semionotiformes</taxon>
        <taxon>Lepisosteidae</taxon>
        <taxon>Lepisosteus</taxon>
    </lineage>
</organism>
<dbReference type="InterPro" id="IPR007110">
    <property type="entry name" value="Ig-like_dom"/>
</dbReference>
<dbReference type="GO" id="GO:0042824">
    <property type="term" value="C:MHC class I peptide loading complex"/>
    <property type="evidence" value="ECO:0000318"/>
    <property type="project" value="GO_Central"/>
</dbReference>
<dbReference type="Ensembl" id="ENSLOCT00000008286.1">
    <property type="protein sequence ID" value="ENSLOCP00000008276.1"/>
    <property type="gene ID" value="ENSLOCG00000006844.1"/>
</dbReference>
<feature type="domain" description="Ig-like" evidence="4">
    <location>
        <begin position="179"/>
        <end position="305"/>
    </location>
</feature>
<dbReference type="GO" id="GO:0062061">
    <property type="term" value="F:TAP complex binding"/>
    <property type="evidence" value="ECO:0000318"/>
    <property type="project" value="GO_Central"/>
</dbReference>
<evidence type="ECO:0000256" key="3">
    <source>
        <dbReference type="SAM" id="SignalP"/>
    </source>
</evidence>
<keyword evidence="6" id="KW-1185">Reference proteome</keyword>
<dbReference type="InParanoid" id="W5MIR7"/>
<dbReference type="InterPro" id="IPR003597">
    <property type="entry name" value="Ig_C1-set"/>
</dbReference>
<dbReference type="EMBL" id="AHAT01034866">
    <property type="status" value="NOT_ANNOTATED_CDS"/>
    <property type="molecule type" value="Genomic_DNA"/>
</dbReference>